<dbReference type="Proteomes" id="UP000182257">
    <property type="component" value="Unassembled WGS sequence"/>
</dbReference>
<reference evidence="1 2" key="1">
    <citation type="submission" date="2016-10" db="EMBL/GenBank/DDBJ databases">
        <authorList>
            <person name="de Groot N.N."/>
        </authorList>
    </citation>
    <scope>NUCLEOTIDE SEQUENCE [LARGE SCALE GENOMIC DNA]</scope>
    <source>
        <strain evidence="1 2">D31d</strain>
    </source>
</reference>
<dbReference type="EMBL" id="FNRF01000002">
    <property type="protein sequence ID" value="SEA37271.1"/>
    <property type="molecule type" value="Genomic_DNA"/>
</dbReference>
<evidence type="ECO:0000313" key="2">
    <source>
        <dbReference type="Proteomes" id="UP000182257"/>
    </source>
</evidence>
<accession>A0A1H4AN83</accession>
<evidence type="ECO:0000313" key="1">
    <source>
        <dbReference type="EMBL" id="SEA37271.1"/>
    </source>
</evidence>
<gene>
    <name evidence="1" type="ORF">SAMN05216462_1294</name>
</gene>
<proteinExistence type="predicted"/>
<protein>
    <submittedName>
        <fullName evidence="1">Uncharacterized protein</fullName>
    </submittedName>
</protein>
<sequence length="55" mass="5990">MAKQQGTNVMVYSETGSFMFNKTGNLVGYTSSTVTVKQGGTTYVYGEHGEIKFTI</sequence>
<name>A0A1H4AN83_XYLRU</name>
<organism evidence="1 2">
    <name type="scientific">Xylanibacter ruminicola</name>
    <name type="common">Prevotella ruminicola</name>
    <dbReference type="NCBI Taxonomy" id="839"/>
    <lineage>
        <taxon>Bacteria</taxon>
        <taxon>Pseudomonadati</taxon>
        <taxon>Bacteroidota</taxon>
        <taxon>Bacteroidia</taxon>
        <taxon>Bacteroidales</taxon>
        <taxon>Prevotellaceae</taxon>
        <taxon>Xylanibacter</taxon>
    </lineage>
</organism>
<dbReference type="AlphaFoldDB" id="A0A1H4AN83"/>